<dbReference type="OrthoDB" id="3256413at2759"/>
<accession>A0A0C3BBP4</accession>
<name>A0A0C3BBP4_SERVB</name>
<protein>
    <submittedName>
        <fullName evidence="1">Uncharacterized protein</fullName>
    </submittedName>
</protein>
<keyword evidence="2" id="KW-1185">Reference proteome</keyword>
<reference evidence="2" key="2">
    <citation type="submission" date="2015-01" db="EMBL/GenBank/DDBJ databases">
        <title>Evolutionary Origins and Diversification of the Mycorrhizal Mutualists.</title>
        <authorList>
            <consortium name="DOE Joint Genome Institute"/>
            <consortium name="Mycorrhizal Genomics Consortium"/>
            <person name="Kohler A."/>
            <person name="Kuo A."/>
            <person name="Nagy L.G."/>
            <person name="Floudas D."/>
            <person name="Copeland A."/>
            <person name="Barry K.W."/>
            <person name="Cichocki N."/>
            <person name="Veneault-Fourrey C."/>
            <person name="LaButti K."/>
            <person name="Lindquist E.A."/>
            <person name="Lipzen A."/>
            <person name="Lundell T."/>
            <person name="Morin E."/>
            <person name="Murat C."/>
            <person name="Riley R."/>
            <person name="Ohm R."/>
            <person name="Sun H."/>
            <person name="Tunlid A."/>
            <person name="Henrissat B."/>
            <person name="Grigoriev I.V."/>
            <person name="Hibbett D.S."/>
            <person name="Martin F."/>
        </authorList>
    </citation>
    <scope>NUCLEOTIDE SEQUENCE [LARGE SCALE GENOMIC DNA]</scope>
    <source>
        <strain evidence="2">MAFF 305830</strain>
    </source>
</reference>
<dbReference type="HOGENOM" id="CLU_937394_0_0_1"/>
<organism evidence="1 2">
    <name type="scientific">Serendipita vermifera MAFF 305830</name>
    <dbReference type="NCBI Taxonomy" id="933852"/>
    <lineage>
        <taxon>Eukaryota</taxon>
        <taxon>Fungi</taxon>
        <taxon>Dikarya</taxon>
        <taxon>Basidiomycota</taxon>
        <taxon>Agaricomycotina</taxon>
        <taxon>Agaricomycetes</taxon>
        <taxon>Sebacinales</taxon>
        <taxon>Serendipitaceae</taxon>
        <taxon>Serendipita</taxon>
    </lineage>
</organism>
<evidence type="ECO:0000313" key="2">
    <source>
        <dbReference type="Proteomes" id="UP000054097"/>
    </source>
</evidence>
<sequence>MVDDFFFLDHKRYVLIRRNSNPAKLDVYTLQDDPTSSLQLPQVASYNLPLVHDDVVISSIQARSDPPPRTDLPYTSSPRFTTPPHSVLMKERVIILTIEMHSTEGQRAVNLIVRAETLMNIPEAAKRADGPAIVTSKMWMNQTRMLPNIISPDQWMCYCYGSRMVTLTEYIPGSEAETRRGRHVKPSIIDFNPRLSAWVDSGRMGTPWDPHLSFTMHKGSDAEFLREVGEEGAFWAENWVSGLPFIVETGPDSNIYAMNRDESVVFMIDDRRLIVLKMVQNSIFGGREPRYMDIYTS</sequence>
<dbReference type="AlphaFoldDB" id="A0A0C3BBP4"/>
<proteinExistence type="predicted"/>
<reference evidence="1 2" key="1">
    <citation type="submission" date="2014-04" db="EMBL/GenBank/DDBJ databases">
        <authorList>
            <consortium name="DOE Joint Genome Institute"/>
            <person name="Kuo A."/>
            <person name="Zuccaro A."/>
            <person name="Kohler A."/>
            <person name="Nagy L.G."/>
            <person name="Floudas D."/>
            <person name="Copeland A."/>
            <person name="Barry K.W."/>
            <person name="Cichocki N."/>
            <person name="Veneault-Fourrey C."/>
            <person name="LaButti K."/>
            <person name="Lindquist E.A."/>
            <person name="Lipzen A."/>
            <person name="Lundell T."/>
            <person name="Morin E."/>
            <person name="Murat C."/>
            <person name="Sun H."/>
            <person name="Tunlid A."/>
            <person name="Henrissat B."/>
            <person name="Grigoriev I.V."/>
            <person name="Hibbett D.S."/>
            <person name="Martin F."/>
            <person name="Nordberg H.P."/>
            <person name="Cantor M.N."/>
            <person name="Hua S.X."/>
        </authorList>
    </citation>
    <scope>NUCLEOTIDE SEQUENCE [LARGE SCALE GENOMIC DNA]</scope>
    <source>
        <strain evidence="1 2">MAFF 305830</strain>
    </source>
</reference>
<dbReference type="EMBL" id="KN824277">
    <property type="protein sequence ID" value="KIM34240.1"/>
    <property type="molecule type" value="Genomic_DNA"/>
</dbReference>
<evidence type="ECO:0000313" key="1">
    <source>
        <dbReference type="EMBL" id="KIM34240.1"/>
    </source>
</evidence>
<gene>
    <name evidence="1" type="ORF">M408DRAFT_19178</name>
</gene>
<dbReference type="Proteomes" id="UP000054097">
    <property type="component" value="Unassembled WGS sequence"/>
</dbReference>